<organism evidence="1 2">
    <name type="scientific">Chengkuizengella axinellae</name>
    <dbReference type="NCBI Taxonomy" id="3064388"/>
    <lineage>
        <taxon>Bacteria</taxon>
        <taxon>Bacillati</taxon>
        <taxon>Bacillota</taxon>
        <taxon>Bacilli</taxon>
        <taxon>Bacillales</taxon>
        <taxon>Paenibacillaceae</taxon>
        <taxon>Chengkuizengella</taxon>
    </lineage>
</organism>
<dbReference type="Proteomes" id="UP001231941">
    <property type="component" value="Unassembled WGS sequence"/>
</dbReference>
<evidence type="ECO:0000313" key="1">
    <source>
        <dbReference type="EMBL" id="MDP5277238.1"/>
    </source>
</evidence>
<dbReference type="RefSeq" id="WP_305994538.1">
    <property type="nucleotide sequence ID" value="NZ_JAVAMP010000033.1"/>
</dbReference>
<accession>A0ABT9J6I0</accession>
<evidence type="ECO:0000313" key="2">
    <source>
        <dbReference type="Proteomes" id="UP001231941"/>
    </source>
</evidence>
<sequence length="74" mass="8578">MFVKLAEKIFNNSPFELALIGEVISGYINQEEITIEYLEKTTCILPINLQNRLGLQKHGRELSNQLRLFDFNAH</sequence>
<gene>
    <name evidence="1" type="ORF">Q5Y73_24450</name>
</gene>
<reference evidence="1 2" key="1">
    <citation type="submission" date="2023-08" db="EMBL/GenBank/DDBJ databases">
        <authorList>
            <person name="Park J.-S."/>
        </authorList>
    </citation>
    <scope>NUCLEOTIDE SEQUENCE [LARGE SCALE GENOMIC DNA]</scope>
    <source>
        <strain evidence="1 2">2205SS18-9</strain>
    </source>
</reference>
<keyword evidence="2" id="KW-1185">Reference proteome</keyword>
<comment type="caution">
    <text evidence="1">The sequence shown here is derived from an EMBL/GenBank/DDBJ whole genome shotgun (WGS) entry which is preliminary data.</text>
</comment>
<dbReference type="EMBL" id="JAVAMP010000033">
    <property type="protein sequence ID" value="MDP5277238.1"/>
    <property type="molecule type" value="Genomic_DNA"/>
</dbReference>
<name>A0ABT9J6I0_9BACL</name>
<protein>
    <submittedName>
        <fullName evidence="1">Uncharacterized protein</fullName>
    </submittedName>
</protein>
<proteinExistence type="predicted"/>